<comment type="caution">
    <text evidence="4">The sequence shown here is derived from an EMBL/GenBank/DDBJ whole genome shotgun (WGS) entry which is preliminary data.</text>
</comment>
<dbReference type="PANTHER" id="PTHR44591">
    <property type="entry name" value="STRESS RESPONSE REGULATOR PROTEIN 1"/>
    <property type="match status" value="1"/>
</dbReference>
<organism evidence="4 5">
    <name type="scientific">Candidatus Lambdaproteobacteria bacterium RIFOXYD2_FULL_56_26</name>
    <dbReference type="NCBI Taxonomy" id="1817773"/>
    <lineage>
        <taxon>Bacteria</taxon>
        <taxon>Pseudomonadati</taxon>
        <taxon>Pseudomonadota</taxon>
        <taxon>Candidatus Lambdaproteobacteria</taxon>
    </lineage>
</organism>
<keyword evidence="1 2" id="KW-0597">Phosphoprotein</keyword>
<evidence type="ECO:0000259" key="3">
    <source>
        <dbReference type="PROSITE" id="PS50110"/>
    </source>
</evidence>
<dbReference type="AlphaFoldDB" id="A0A1F6GQV3"/>
<feature type="modified residue" description="4-aspartylphosphate" evidence="2">
    <location>
        <position position="58"/>
    </location>
</feature>
<dbReference type="PROSITE" id="PS50110">
    <property type="entry name" value="RESPONSE_REGULATORY"/>
    <property type="match status" value="1"/>
</dbReference>
<evidence type="ECO:0000313" key="5">
    <source>
        <dbReference type="Proteomes" id="UP000177583"/>
    </source>
</evidence>
<evidence type="ECO:0000313" key="4">
    <source>
        <dbReference type="EMBL" id="OGH00421.1"/>
    </source>
</evidence>
<protein>
    <recommendedName>
        <fullName evidence="3">Response regulatory domain-containing protein</fullName>
    </recommendedName>
</protein>
<evidence type="ECO:0000256" key="1">
    <source>
        <dbReference type="ARBA" id="ARBA00022553"/>
    </source>
</evidence>
<dbReference type="SUPFAM" id="SSF52172">
    <property type="entry name" value="CheY-like"/>
    <property type="match status" value="1"/>
</dbReference>
<dbReference type="SMART" id="SM00448">
    <property type="entry name" value="REC"/>
    <property type="match status" value="1"/>
</dbReference>
<dbReference type="PANTHER" id="PTHR44591:SF3">
    <property type="entry name" value="RESPONSE REGULATORY DOMAIN-CONTAINING PROTEIN"/>
    <property type="match status" value="1"/>
</dbReference>
<name>A0A1F6GQV3_9PROT</name>
<dbReference type="Proteomes" id="UP000177583">
    <property type="component" value="Unassembled WGS sequence"/>
</dbReference>
<dbReference type="GO" id="GO:0000160">
    <property type="term" value="P:phosphorelay signal transduction system"/>
    <property type="evidence" value="ECO:0007669"/>
    <property type="project" value="InterPro"/>
</dbReference>
<evidence type="ECO:0000256" key="2">
    <source>
        <dbReference type="PROSITE-ProRule" id="PRU00169"/>
    </source>
</evidence>
<dbReference type="InterPro" id="IPR050595">
    <property type="entry name" value="Bact_response_regulator"/>
</dbReference>
<dbReference type="InterPro" id="IPR011006">
    <property type="entry name" value="CheY-like_superfamily"/>
</dbReference>
<dbReference type="InterPro" id="IPR001789">
    <property type="entry name" value="Sig_transdc_resp-reg_receiver"/>
</dbReference>
<sequence length="140" mass="15622">MAVSGAGIKVLVVDDSLGIRLLARKLFRNLGYDVEVVEDGFEALEKLAAAPFDLAVIDWSMPKMSGLELLGRLRESDRFAKLPVLLVTAEEEPDQLLGAIKAGADSYMTKPYDAAKLKEKIDRIFEFRDQRKNRPPVPDF</sequence>
<reference evidence="4 5" key="1">
    <citation type="journal article" date="2016" name="Nat. Commun.">
        <title>Thousands of microbial genomes shed light on interconnected biogeochemical processes in an aquifer system.</title>
        <authorList>
            <person name="Anantharaman K."/>
            <person name="Brown C.T."/>
            <person name="Hug L.A."/>
            <person name="Sharon I."/>
            <person name="Castelle C.J."/>
            <person name="Probst A.J."/>
            <person name="Thomas B.C."/>
            <person name="Singh A."/>
            <person name="Wilkins M.J."/>
            <person name="Karaoz U."/>
            <person name="Brodie E.L."/>
            <person name="Williams K.H."/>
            <person name="Hubbard S.S."/>
            <person name="Banfield J.F."/>
        </authorList>
    </citation>
    <scope>NUCLEOTIDE SEQUENCE [LARGE SCALE GENOMIC DNA]</scope>
</reference>
<accession>A0A1F6GQV3</accession>
<proteinExistence type="predicted"/>
<dbReference type="Pfam" id="PF00072">
    <property type="entry name" value="Response_reg"/>
    <property type="match status" value="1"/>
</dbReference>
<dbReference type="Gene3D" id="3.40.50.2300">
    <property type="match status" value="1"/>
</dbReference>
<feature type="domain" description="Response regulatory" evidence="3">
    <location>
        <begin position="9"/>
        <end position="125"/>
    </location>
</feature>
<dbReference type="EMBL" id="MFNF01000046">
    <property type="protein sequence ID" value="OGH00421.1"/>
    <property type="molecule type" value="Genomic_DNA"/>
</dbReference>
<gene>
    <name evidence="4" type="ORF">A2557_09325</name>
</gene>